<dbReference type="PROSITE" id="PS00641">
    <property type="entry name" value="COMPLEX1_75K_1"/>
    <property type="match status" value="1"/>
</dbReference>
<evidence type="ECO:0000313" key="17">
    <source>
        <dbReference type="EMBL" id="CAB4777357.1"/>
    </source>
</evidence>
<dbReference type="NCBIfam" id="TIGR01973">
    <property type="entry name" value="NuoG"/>
    <property type="match status" value="1"/>
</dbReference>
<dbReference type="InterPro" id="IPR001041">
    <property type="entry name" value="2Fe-2S_ferredoxin-type"/>
</dbReference>
<dbReference type="PROSITE" id="PS51839">
    <property type="entry name" value="4FE4S_HC3"/>
    <property type="match status" value="1"/>
</dbReference>
<dbReference type="InterPro" id="IPR006657">
    <property type="entry name" value="MoPterin_dinucl-bd_dom"/>
</dbReference>
<dbReference type="Gene3D" id="3.30.70.20">
    <property type="match status" value="1"/>
</dbReference>
<organism evidence="17">
    <name type="scientific">freshwater metagenome</name>
    <dbReference type="NCBI Taxonomy" id="449393"/>
    <lineage>
        <taxon>unclassified sequences</taxon>
        <taxon>metagenomes</taxon>
        <taxon>ecological metagenomes</taxon>
    </lineage>
</organism>
<dbReference type="AlphaFoldDB" id="A0A6J6W3I5"/>
<keyword evidence="9" id="KW-0408">Iron</keyword>
<dbReference type="GO" id="GO:0051539">
    <property type="term" value="F:4 iron, 4 sulfur cluster binding"/>
    <property type="evidence" value="ECO:0007669"/>
    <property type="project" value="UniProtKB-KW"/>
</dbReference>
<name>A0A6J6W3I5_9ZZZZ</name>
<feature type="domain" description="2Fe-2S ferredoxin-type" evidence="14">
    <location>
        <begin position="22"/>
        <end position="102"/>
    </location>
</feature>
<evidence type="ECO:0000256" key="2">
    <source>
        <dbReference type="ARBA" id="ARBA00002378"/>
    </source>
</evidence>
<evidence type="ECO:0000256" key="5">
    <source>
        <dbReference type="ARBA" id="ARBA00022714"/>
    </source>
</evidence>
<dbReference type="FunFam" id="3.10.20.740:FF:000001">
    <property type="entry name" value="NADH-quinone oxidoreductase subunit G"/>
    <property type="match status" value="1"/>
</dbReference>
<dbReference type="InterPro" id="IPR036010">
    <property type="entry name" value="2Fe-2S_ferredoxin-like_sf"/>
</dbReference>
<dbReference type="CDD" id="cd00207">
    <property type="entry name" value="fer2"/>
    <property type="match status" value="1"/>
</dbReference>
<evidence type="ECO:0000256" key="10">
    <source>
        <dbReference type="ARBA" id="ARBA00023014"/>
    </source>
</evidence>
<evidence type="ECO:0000256" key="13">
    <source>
        <dbReference type="ARBA" id="ARBA00034078"/>
    </source>
</evidence>
<dbReference type="GO" id="GO:0042773">
    <property type="term" value="P:ATP synthesis coupled electron transport"/>
    <property type="evidence" value="ECO:0007669"/>
    <property type="project" value="InterPro"/>
</dbReference>
<dbReference type="PANTHER" id="PTHR43105">
    <property type="entry name" value="RESPIRATORY NITRATE REDUCTASE"/>
    <property type="match status" value="1"/>
</dbReference>
<dbReference type="InterPro" id="IPR019574">
    <property type="entry name" value="NADH_UbQ_OxRdtase_Gsu_4Fe4S-bd"/>
</dbReference>
<dbReference type="PANTHER" id="PTHR43105:SF10">
    <property type="entry name" value="NADH-QUINONE OXIDOREDUCTASE SUBUNIT G"/>
    <property type="match status" value="1"/>
</dbReference>
<dbReference type="PROSITE" id="PS00643">
    <property type="entry name" value="COMPLEX1_75K_3"/>
    <property type="match status" value="1"/>
</dbReference>
<dbReference type="GO" id="GO:0016020">
    <property type="term" value="C:membrane"/>
    <property type="evidence" value="ECO:0007669"/>
    <property type="project" value="InterPro"/>
</dbReference>
<proteinExistence type="inferred from homology"/>
<evidence type="ECO:0000256" key="6">
    <source>
        <dbReference type="ARBA" id="ARBA00022719"/>
    </source>
</evidence>
<comment type="cofactor">
    <cofactor evidence="1">
        <name>[4Fe-4S] cluster</name>
        <dbReference type="ChEBI" id="CHEBI:49883"/>
    </cofactor>
</comment>
<dbReference type="PROSITE" id="PS00642">
    <property type="entry name" value="COMPLEX1_75K_2"/>
    <property type="match status" value="1"/>
</dbReference>
<dbReference type="SUPFAM" id="SSF54292">
    <property type="entry name" value="2Fe-2S ferredoxin-like"/>
    <property type="match status" value="1"/>
</dbReference>
<comment type="cofactor">
    <cofactor evidence="13">
        <name>[2Fe-2S] cluster</name>
        <dbReference type="ChEBI" id="CHEBI:190135"/>
    </cofactor>
</comment>
<comment type="similarity">
    <text evidence="3">Belongs to the complex I 75 kDa subunit family.</text>
</comment>
<dbReference type="InterPro" id="IPR010228">
    <property type="entry name" value="NADH_UbQ_OxRdtase_Gsu"/>
</dbReference>
<dbReference type="Pfam" id="PF04879">
    <property type="entry name" value="Molybdop_Fe4S4"/>
    <property type="match status" value="1"/>
</dbReference>
<comment type="function">
    <text evidence="2">NDH-1 shuttles electrons from NADH, via FMN and iron-sulfur (Fe-S) centers, to quinones in the respiratory chain. The immediate electron acceptor for the enzyme in this species is believed to be ubiquinone. Couples the redox reaction to proton translocation (for every two electrons transferred, four hydrogen ions are translocated across the cytoplasmic membrane), and thus conserves the redox energy in a proton gradient.</text>
</comment>
<dbReference type="Pfam" id="PF22117">
    <property type="entry name" value="Fer4_Nqo3"/>
    <property type="match status" value="1"/>
</dbReference>
<evidence type="ECO:0000256" key="12">
    <source>
        <dbReference type="ARBA" id="ARBA00023075"/>
    </source>
</evidence>
<dbReference type="GO" id="GO:0016651">
    <property type="term" value="F:oxidoreductase activity, acting on NAD(P)H"/>
    <property type="evidence" value="ECO:0007669"/>
    <property type="project" value="InterPro"/>
</dbReference>
<dbReference type="SMART" id="SM00926">
    <property type="entry name" value="Molybdop_Fe4S4"/>
    <property type="match status" value="1"/>
</dbReference>
<evidence type="ECO:0000256" key="4">
    <source>
        <dbReference type="ARBA" id="ARBA00022485"/>
    </source>
</evidence>
<dbReference type="PROSITE" id="PS51669">
    <property type="entry name" value="4FE4S_MOW_BIS_MGD"/>
    <property type="match status" value="1"/>
</dbReference>
<gene>
    <name evidence="17" type="ORF">UFOPK2958_00284</name>
</gene>
<dbReference type="Pfam" id="PF00384">
    <property type="entry name" value="Molybdopterin"/>
    <property type="match status" value="1"/>
</dbReference>
<dbReference type="FunFam" id="3.30.70.20:FF:000002">
    <property type="entry name" value="NADH-ubiquinone oxidoreductase 75 kDa subunit"/>
    <property type="match status" value="1"/>
</dbReference>
<dbReference type="Gene3D" id="3.40.50.740">
    <property type="match status" value="2"/>
</dbReference>
<dbReference type="GO" id="GO:0008137">
    <property type="term" value="F:NADH dehydrogenase (ubiquinone) activity"/>
    <property type="evidence" value="ECO:0007669"/>
    <property type="project" value="InterPro"/>
</dbReference>
<dbReference type="GO" id="GO:0048038">
    <property type="term" value="F:quinone binding"/>
    <property type="evidence" value="ECO:0007669"/>
    <property type="project" value="UniProtKB-KW"/>
</dbReference>
<sequence length="889" mass="93577">MTSLLTSTTTDAPMTDALETRTIVTLTVNGREVTATKGEMLIAAADRVGTYIPRFCYHPRMEPVGVCRMCLVEVDGPRGATLQPACYIQVGEGMVVNTESEKVKKAQDGVLEFLLANHPLDCPVCDKGGECPLQDQTLAHGSGETRFIEEKRHFPKPIEIGELVLLDRERCIQCSRCTRFASEVAGDAQIDFAGRGDNIEVAPSPTEPFDSVFSGNTVQICPVGALTAKPYRFTARPWDLEQVESTCTTCAVGCRVAVQSSSNRLTRVLGMDSEAVNHGWLCDKGRFAIDSVVGIDEAPLTDSARRIMEPMIRRNGELETATWGEALREAARIISSAPTPSAVGAIGGAALTNEGAFAWQRFFRGVVGTDSIDAQYGDGLDPVLVAALPRATINEAAEACTVVLLTGDLREELPVLFLRLREGLVKGTTNAVEMSASGSALSALSRVKLPIRPGEVHLVAQAIATDDAPLATLASHPHGGLFTSADLVEARRLIGDDGSSVVFVVGRPNVAESAAPIEAAIRIFAEHFPQAKFLPTLRRGNVNGALDMGLTPNLAPGQQFAPTAGRSTLEQLRAVTTGEQSVIVALGGDILENVVDTPLATAALKAASLIAVTGHGGPSLAFADVVLPTTVMHERLGTVTNIEGRVSLLAPKVTPPGSTWPDVAIASELAEEFGQHLGLSDPEETANVIEATTGYPCGSAMRSAMEGVVVGRIDAQTERRPLDPMAFPGIRSADLVGIAPRAGAIASSDASTAGVAVRPTLSNVAGDINPVIPMPDTYSLRLVVDRTIYDNGAAVRGTEALRALVPTSVLRVNPHDLTRIGVTSGGAVRLTSARGSEVIAVLADGAVPRGCVALRLGTLATAEASDSANVVNWIVDSEQVVVEVRMESL</sequence>
<keyword evidence="10" id="KW-0411">Iron-sulfur</keyword>
<dbReference type="EMBL" id="CAFAAB010000019">
    <property type="protein sequence ID" value="CAB4777357.1"/>
    <property type="molecule type" value="Genomic_DNA"/>
</dbReference>
<dbReference type="GO" id="GO:0051537">
    <property type="term" value="F:2 iron, 2 sulfur cluster binding"/>
    <property type="evidence" value="ECO:0007669"/>
    <property type="project" value="UniProtKB-KW"/>
</dbReference>
<dbReference type="Pfam" id="PF10588">
    <property type="entry name" value="NADH-G_4Fe-4S_3"/>
    <property type="match status" value="1"/>
</dbReference>
<dbReference type="SUPFAM" id="SSF50692">
    <property type="entry name" value="ADC-like"/>
    <property type="match status" value="1"/>
</dbReference>
<keyword evidence="5" id="KW-0001">2Fe-2S</keyword>
<feature type="domain" description="4Fe-4S His(Cys)3-ligated-type" evidence="16">
    <location>
        <begin position="102"/>
        <end position="141"/>
    </location>
</feature>
<dbReference type="InterPro" id="IPR054351">
    <property type="entry name" value="NADH_UbQ_OxRdtase_ferredoxin"/>
</dbReference>
<dbReference type="PROSITE" id="PS51085">
    <property type="entry name" value="2FE2S_FER_2"/>
    <property type="match status" value="1"/>
</dbReference>
<keyword evidence="7" id="KW-0479">Metal-binding</keyword>
<dbReference type="InterPro" id="IPR009010">
    <property type="entry name" value="Asp_de-COase-like_dom_sf"/>
</dbReference>
<evidence type="ECO:0000259" key="15">
    <source>
        <dbReference type="PROSITE" id="PS51669"/>
    </source>
</evidence>
<evidence type="ECO:0000256" key="11">
    <source>
        <dbReference type="ARBA" id="ARBA00023027"/>
    </source>
</evidence>
<accession>A0A6J6W3I5</accession>
<feature type="domain" description="4Fe-4S Mo/W bis-MGD-type" evidence="15">
    <location>
        <begin position="240"/>
        <end position="296"/>
    </location>
</feature>
<dbReference type="SUPFAM" id="SSF54862">
    <property type="entry name" value="4Fe-4S ferredoxins"/>
    <property type="match status" value="1"/>
</dbReference>
<dbReference type="Gene3D" id="2.20.25.90">
    <property type="entry name" value="ADC-like domains"/>
    <property type="match status" value="1"/>
</dbReference>
<evidence type="ECO:0000256" key="7">
    <source>
        <dbReference type="ARBA" id="ARBA00022723"/>
    </source>
</evidence>
<dbReference type="InterPro" id="IPR000283">
    <property type="entry name" value="NADH_UbQ_OxRdtase_75kDa_su_CS"/>
</dbReference>
<evidence type="ECO:0000256" key="9">
    <source>
        <dbReference type="ARBA" id="ARBA00023004"/>
    </source>
</evidence>
<dbReference type="Pfam" id="PF01568">
    <property type="entry name" value="Molydop_binding"/>
    <property type="match status" value="1"/>
</dbReference>
<dbReference type="Pfam" id="PF13510">
    <property type="entry name" value="Fer2_4"/>
    <property type="match status" value="1"/>
</dbReference>
<dbReference type="GO" id="GO:0046872">
    <property type="term" value="F:metal ion binding"/>
    <property type="evidence" value="ECO:0007669"/>
    <property type="project" value="UniProtKB-KW"/>
</dbReference>
<evidence type="ECO:0000256" key="3">
    <source>
        <dbReference type="ARBA" id="ARBA00005404"/>
    </source>
</evidence>
<dbReference type="SUPFAM" id="SSF53706">
    <property type="entry name" value="Formate dehydrogenase/DMSO reductase, domains 1-3"/>
    <property type="match status" value="1"/>
</dbReference>
<evidence type="ECO:0000256" key="8">
    <source>
        <dbReference type="ARBA" id="ARBA00022967"/>
    </source>
</evidence>
<evidence type="ECO:0000256" key="1">
    <source>
        <dbReference type="ARBA" id="ARBA00001966"/>
    </source>
</evidence>
<dbReference type="GO" id="GO:0043546">
    <property type="term" value="F:molybdopterin cofactor binding"/>
    <property type="evidence" value="ECO:0007669"/>
    <property type="project" value="InterPro"/>
</dbReference>
<keyword evidence="4" id="KW-0004">4Fe-4S</keyword>
<keyword evidence="12" id="KW-0830">Ubiquinone</keyword>
<dbReference type="Gene3D" id="3.40.228.10">
    <property type="entry name" value="Dimethylsulfoxide Reductase, domain 2"/>
    <property type="match status" value="1"/>
</dbReference>
<dbReference type="InterPro" id="IPR006963">
    <property type="entry name" value="Mopterin_OxRdtase_4Fe-4S_dom"/>
</dbReference>
<dbReference type="Gene3D" id="3.10.20.740">
    <property type="match status" value="1"/>
</dbReference>
<dbReference type="SMART" id="SM00929">
    <property type="entry name" value="NADH-G_4Fe-4S_3"/>
    <property type="match status" value="1"/>
</dbReference>
<protein>
    <submittedName>
        <fullName evidence="17">Unannotated protein</fullName>
    </submittedName>
</protein>
<evidence type="ECO:0000259" key="16">
    <source>
        <dbReference type="PROSITE" id="PS51839"/>
    </source>
</evidence>
<dbReference type="InterPro" id="IPR050123">
    <property type="entry name" value="Prok_molybdopt-oxidoreductase"/>
</dbReference>
<keyword evidence="11" id="KW-0520">NAD</keyword>
<keyword evidence="6" id="KW-0874">Quinone</keyword>
<reference evidence="17" key="1">
    <citation type="submission" date="2020-05" db="EMBL/GenBank/DDBJ databases">
        <authorList>
            <person name="Chiriac C."/>
            <person name="Salcher M."/>
            <person name="Ghai R."/>
            <person name="Kavagutti S V."/>
        </authorList>
    </citation>
    <scope>NUCLEOTIDE SEQUENCE</scope>
</reference>
<dbReference type="InterPro" id="IPR006656">
    <property type="entry name" value="Mopterin_OxRdtase"/>
</dbReference>
<evidence type="ECO:0000259" key="14">
    <source>
        <dbReference type="PROSITE" id="PS51085"/>
    </source>
</evidence>
<dbReference type="Gene3D" id="2.40.40.20">
    <property type="match status" value="1"/>
</dbReference>
<keyword evidence="8" id="KW-1278">Translocase</keyword>